<comment type="caution">
    <text evidence="4">The sequence shown here is derived from an EMBL/GenBank/DDBJ whole genome shotgun (WGS) entry which is preliminary data.</text>
</comment>
<reference evidence="4 5" key="1">
    <citation type="submission" date="2023-01" db="EMBL/GenBank/DDBJ databases">
        <title>Genome-based reclassification of Anoxybacillus geothermalis as a later heterotypic synonym of Anoxybacillus rupiensis.</title>
        <authorList>
            <person name="Inan Bektas K."/>
            <person name="Canakci S."/>
            <person name="Belduz A.A."/>
            <person name="Guler H.H."/>
        </authorList>
    </citation>
    <scope>NUCLEOTIDE SEQUENCE [LARGE SCALE GENOMIC DNA]</scope>
    <source>
        <strain evidence="4 5">DSM 17127</strain>
    </source>
</reference>
<name>A0ABT5W2Q9_9BACL</name>
<dbReference type="RefSeq" id="WP_236546264.1">
    <property type="nucleotide sequence ID" value="NZ_JACIDF010000008.1"/>
</dbReference>
<feature type="transmembrane region" description="Helical" evidence="2">
    <location>
        <begin position="6"/>
        <end position="26"/>
    </location>
</feature>
<keyword evidence="2" id="KW-0812">Transmembrane</keyword>
<evidence type="ECO:0000256" key="1">
    <source>
        <dbReference type="SAM" id="Coils"/>
    </source>
</evidence>
<sequence>MEIMISAIFVCLFLLIFSLILFHAFYKQQLRKKEEQIHTLKESVTDLQIKLKDKEKRKAFRVKLFEQECHFELLESGNQPLGNLKNKKGTGQINDISRTGLQISCTLDLPVRKQIFLQIYFVIDGEPFSLKGRIVRKEELINHVIYGIEFVDLHQRDQQKLHRLIQRLEIERRKNAE</sequence>
<evidence type="ECO:0000313" key="4">
    <source>
        <dbReference type="EMBL" id="MDE8563615.1"/>
    </source>
</evidence>
<accession>A0ABT5W2Q9</accession>
<keyword evidence="2" id="KW-1133">Transmembrane helix</keyword>
<dbReference type="InterPro" id="IPR009875">
    <property type="entry name" value="PilZ_domain"/>
</dbReference>
<feature type="coiled-coil region" evidence="1">
    <location>
        <begin position="23"/>
        <end position="57"/>
    </location>
</feature>
<evidence type="ECO:0000256" key="2">
    <source>
        <dbReference type="SAM" id="Phobius"/>
    </source>
</evidence>
<dbReference type="Gene3D" id="2.40.10.220">
    <property type="entry name" value="predicted glycosyltransferase like domains"/>
    <property type="match status" value="1"/>
</dbReference>
<dbReference type="Proteomes" id="UP001213979">
    <property type="component" value="Unassembled WGS sequence"/>
</dbReference>
<feature type="domain" description="PilZ" evidence="3">
    <location>
        <begin position="56"/>
        <end position="166"/>
    </location>
</feature>
<dbReference type="SUPFAM" id="SSF141371">
    <property type="entry name" value="PilZ domain-like"/>
    <property type="match status" value="1"/>
</dbReference>
<dbReference type="EMBL" id="JAQOTG010000004">
    <property type="protein sequence ID" value="MDE8563615.1"/>
    <property type="molecule type" value="Genomic_DNA"/>
</dbReference>
<protein>
    <submittedName>
        <fullName evidence="4">PilZ domain-containing protein</fullName>
    </submittedName>
</protein>
<organism evidence="4 5">
    <name type="scientific">Anoxybacteroides rupiense</name>
    <dbReference type="NCBI Taxonomy" id="311460"/>
    <lineage>
        <taxon>Bacteria</taxon>
        <taxon>Bacillati</taxon>
        <taxon>Bacillota</taxon>
        <taxon>Bacilli</taxon>
        <taxon>Bacillales</taxon>
        <taxon>Anoxybacillaceae</taxon>
        <taxon>Anoxybacteroides</taxon>
    </lineage>
</organism>
<dbReference type="Pfam" id="PF07238">
    <property type="entry name" value="PilZ"/>
    <property type="match status" value="1"/>
</dbReference>
<evidence type="ECO:0000259" key="3">
    <source>
        <dbReference type="Pfam" id="PF07238"/>
    </source>
</evidence>
<proteinExistence type="predicted"/>
<keyword evidence="2" id="KW-0472">Membrane</keyword>
<keyword evidence="5" id="KW-1185">Reference proteome</keyword>
<keyword evidence="1" id="KW-0175">Coiled coil</keyword>
<gene>
    <name evidence="4" type="ORF">PNH38_06895</name>
</gene>
<evidence type="ECO:0000313" key="5">
    <source>
        <dbReference type="Proteomes" id="UP001213979"/>
    </source>
</evidence>